<protein>
    <submittedName>
        <fullName evidence="1">Uncharacterized protein</fullName>
    </submittedName>
</protein>
<keyword evidence="2" id="KW-1185">Reference proteome</keyword>
<dbReference type="Proteomes" id="UP001341840">
    <property type="component" value="Unassembled WGS sequence"/>
</dbReference>
<accession>A0ABU6T148</accession>
<gene>
    <name evidence="1" type="ORF">PIB30_113188</name>
</gene>
<feature type="non-terminal residue" evidence="1">
    <location>
        <position position="1"/>
    </location>
</feature>
<proteinExistence type="predicted"/>
<name>A0ABU6T148_9FABA</name>
<sequence length="111" mass="12137">SDSVFKKGQRPYTTSFGFLKKKEKRKEAAIFATFQISENFSEKPCPVTEAHHSPIALAFNISSEATSFHLLVPLTSSSASPSCVAASSSSASPNCDAVVRFSQLRRRPRLK</sequence>
<feature type="non-terminal residue" evidence="1">
    <location>
        <position position="111"/>
    </location>
</feature>
<evidence type="ECO:0000313" key="2">
    <source>
        <dbReference type="Proteomes" id="UP001341840"/>
    </source>
</evidence>
<reference evidence="1 2" key="1">
    <citation type="journal article" date="2023" name="Plants (Basel)">
        <title>Bridging the Gap: Combining Genomics and Transcriptomics Approaches to Understand Stylosanthes scabra, an Orphan Legume from the Brazilian Caatinga.</title>
        <authorList>
            <person name="Ferreira-Neto J.R.C."/>
            <person name="da Silva M.D."/>
            <person name="Binneck E."/>
            <person name="de Melo N.F."/>
            <person name="da Silva R.H."/>
            <person name="de Melo A.L.T.M."/>
            <person name="Pandolfi V."/>
            <person name="Bustamante F.O."/>
            <person name="Brasileiro-Vidal A.C."/>
            <person name="Benko-Iseppon A.M."/>
        </authorList>
    </citation>
    <scope>NUCLEOTIDE SEQUENCE [LARGE SCALE GENOMIC DNA]</scope>
    <source>
        <tissue evidence="1">Leaves</tissue>
    </source>
</reference>
<comment type="caution">
    <text evidence="1">The sequence shown here is derived from an EMBL/GenBank/DDBJ whole genome shotgun (WGS) entry which is preliminary data.</text>
</comment>
<organism evidence="1 2">
    <name type="scientific">Stylosanthes scabra</name>
    <dbReference type="NCBI Taxonomy" id="79078"/>
    <lineage>
        <taxon>Eukaryota</taxon>
        <taxon>Viridiplantae</taxon>
        <taxon>Streptophyta</taxon>
        <taxon>Embryophyta</taxon>
        <taxon>Tracheophyta</taxon>
        <taxon>Spermatophyta</taxon>
        <taxon>Magnoliopsida</taxon>
        <taxon>eudicotyledons</taxon>
        <taxon>Gunneridae</taxon>
        <taxon>Pentapetalae</taxon>
        <taxon>rosids</taxon>
        <taxon>fabids</taxon>
        <taxon>Fabales</taxon>
        <taxon>Fabaceae</taxon>
        <taxon>Papilionoideae</taxon>
        <taxon>50 kb inversion clade</taxon>
        <taxon>dalbergioids sensu lato</taxon>
        <taxon>Dalbergieae</taxon>
        <taxon>Pterocarpus clade</taxon>
        <taxon>Stylosanthes</taxon>
    </lineage>
</organism>
<evidence type="ECO:0000313" key="1">
    <source>
        <dbReference type="EMBL" id="MED6142380.1"/>
    </source>
</evidence>
<dbReference type="EMBL" id="JASCZI010069282">
    <property type="protein sequence ID" value="MED6142380.1"/>
    <property type="molecule type" value="Genomic_DNA"/>
</dbReference>